<dbReference type="UniPathway" id="UPA00275">
    <property type="reaction ID" value="UER00401"/>
</dbReference>
<dbReference type="FunFam" id="3.40.140.10:FF:000025">
    <property type="entry name" value="Riboflavin biosynthesis protein RibD"/>
    <property type="match status" value="1"/>
</dbReference>
<evidence type="ECO:0000256" key="4">
    <source>
        <dbReference type="ARBA" id="ARBA00022619"/>
    </source>
</evidence>
<dbReference type="PATRIC" id="fig|1265350.3.peg.451"/>
<evidence type="ECO:0000256" key="3">
    <source>
        <dbReference type="ARBA" id="ARBA00012766"/>
    </source>
</evidence>
<dbReference type="KEGG" id="baph:IX46_02380"/>
<keyword evidence="5" id="KW-0479">Metal-binding</keyword>
<dbReference type="PROSITE" id="PS51747">
    <property type="entry name" value="CYT_DCMP_DEAMINASES_2"/>
    <property type="match status" value="1"/>
</dbReference>
<evidence type="ECO:0000256" key="2">
    <source>
        <dbReference type="ARBA" id="ARBA00004882"/>
    </source>
</evidence>
<keyword evidence="7" id="KW-0862">Zinc</keyword>
<comment type="cofactor">
    <cofactor evidence="1">
        <name>Zn(2+)</name>
        <dbReference type="ChEBI" id="CHEBI:29105"/>
    </cofactor>
</comment>
<proteinExistence type="predicted"/>
<protein>
    <recommendedName>
        <fullName evidence="3">diaminohydroxyphosphoribosylaminopyrimidine deaminase</fullName>
        <ecNumber evidence="3">3.5.4.26</ecNumber>
    </recommendedName>
</protein>
<evidence type="ECO:0000256" key="1">
    <source>
        <dbReference type="ARBA" id="ARBA00001947"/>
    </source>
</evidence>
<feature type="domain" description="CMP/dCMP-type deaminase" evidence="8">
    <location>
        <begin position="1"/>
        <end position="111"/>
    </location>
</feature>
<dbReference type="Pfam" id="PF00383">
    <property type="entry name" value="dCMP_cyt_deam_1"/>
    <property type="match status" value="1"/>
</dbReference>
<keyword evidence="4" id="KW-0686">Riboflavin biosynthesis</keyword>
<gene>
    <name evidence="9" type="ORF">IX46_02380</name>
</gene>
<dbReference type="PANTHER" id="PTHR11079">
    <property type="entry name" value="CYTOSINE DEAMINASE FAMILY MEMBER"/>
    <property type="match status" value="1"/>
</dbReference>
<dbReference type="InterPro" id="IPR002125">
    <property type="entry name" value="CMP_dCMP_dom"/>
</dbReference>
<dbReference type="OrthoDB" id="9800865at2"/>
<evidence type="ECO:0000256" key="7">
    <source>
        <dbReference type="ARBA" id="ARBA00022833"/>
    </source>
</evidence>
<dbReference type="STRING" id="1265350.IX46_02380"/>
<dbReference type="EMBL" id="CP009253">
    <property type="protein sequence ID" value="ALD15388.1"/>
    <property type="molecule type" value="Genomic_DNA"/>
</dbReference>
<accession>A0A0M4H3S2</accession>
<evidence type="ECO:0000259" key="8">
    <source>
        <dbReference type="PROSITE" id="PS51747"/>
    </source>
</evidence>
<dbReference type="EC" id="3.5.4.26" evidence="3"/>
<organism evidence="9 10">
    <name type="scientific">Buchnera aphidicola</name>
    <name type="common">Aphis glycines</name>
    <dbReference type="NCBI Taxonomy" id="1265350"/>
    <lineage>
        <taxon>Bacteria</taxon>
        <taxon>Pseudomonadati</taxon>
        <taxon>Pseudomonadota</taxon>
        <taxon>Gammaproteobacteria</taxon>
        <taxon>Enterobacterales</taxon>
        <taxon>Erwiniaceae</taxon>
        <taxon>Buchnera</taxon>
    </lineage>
</organism>
<evidence type="ECO:0000313" key="10">
    <source>
        <dbReference type="Proteomes" id="UP000066321"/>
    </source>
</evidence>
<evidence type="ECO:0000313" key="9">
    <source>
        <dbReference type="EMBL" id="ALD15388.1"/>
    </source>
</evidence>
<evidence type="ECO:0000256" key="6">
    <source>
        <dbReference type="ARBA" id="ARBA00022801"/>
    </source>
</evidence>
<dbReference type="InterPro" id="IPR004794">
    <property type="entry name" value="Eubact_RibD"/>
</dbReference>
<dbReference type="PANTHER" id="PTHR11079:SF162">
    <property type="entry name" value="RIBOFLAVIN BIOSYNTHESIS PROTEIN PYRD, CHLOROPLASTIC"/>
    <property type="match status" value="1"/>
</dbReference>
<dbReference type="InterPro" id="IPR016193">
    <property type="entry name" value="Cytidine_deaminase-like"/>
</dbReference>
<dbReference type="NCBIfam" id="TIGR00326">
    <property type="entry name" value="eubact_ribD"/>
    <property type="match status" value="1"/>
</dbReference>
<reference evidence="9 10" key="1">
    <citation type="journal article" date="2015" name="J Genomics">
        <title>Whole Genome Sequence of the Soybean Aphid Endosymbiont Buchnera aphidicola and Genetic Differentiation among Biotype-Specific Strains.</title>
        <authorList>
            <person name="Cassone B.J."/>
            <person name="Wenger J.A."/>
            <person name="Michel A.P."/>
        </authorList>
    </citation>
    <scope>NUCLEOTIDE SEQUENCE [LARGE SCALE GENOMIC DNA]</scope>
    <source>
        <strain evidence="9 10">BAg</strain>
    </source>
</reference>
<dbReference type="Gene3D" id="3.40.140.10">
    <property type="entry name" value="Cytidine Deaminase, domain 2"/>
    <property type="match status" value="1"/>
</dbReference>
<dbReference type="GO" id="GO:0008835">
    <property type="term" value="F:diaminohydroxyphosphoribosylaminopyrimidine deaminase activity"/>
    <property type="evidence" value="ECO:0007669"/>
    <property type="project" value="UniProtKB-EC"/>
</dbReference>
<dbReference type="GO" id="GO:0009231">
    <property type="term" value="P:riboflavin biosynthetic process"/>
    <property type="evidence" value="ECO:0007669"/>
    <property type="project" value="UniProtKB-UniPathway"/>
</dbReference>
<evidence type="ECO:0000256" key="5">
    <source>
        <dbReference type="ARBA" id="ARBA00022723"/>
    </source>
</evidence>
<name>A0A0M4H3S2_9GAMM</name>
<sequence>MKNIFYMNRAIQLSKLGVFTTHPNPNVGCVIVNHNCIVGEGWHKKYGDHHAEVNALNMAGNKAKGGTAYITLEPCNHFGKTPPCCNAIINAGITHVIISNLDPNPQVSGKGVIYLRKNNVSVEIGLLSKESKKYNQGFFKRMKTGFP</sequence>
<dbReference type="CDD" id="cd01284">
    <property type="entry name" value="Riboflavin_deaminase-reductase"/>
    <property type="match status" value="1"/>
</dbReference>
<keyword evidence="6" id="KW-0378">Hydrolase</keyword>
<comment type="pathway">
    <text evidence="2">Cofactor biosynthesis; riboflavin biosynthesis; 5-amino-6-(D-ribitylamino)uracil from GTP: step 2/4.</text>
</comment>
<dbReference type="InterPro" id="IPR016192">
    <property type="entry name" value="APOBEC/CMP_deaminase_Zn-bd"/>
</dbReference>
<dbReference type="GO" id="GO:0008270">
    <property type="term" value="F:zinc ion binding"/>
    <property type="evidence" value="ECO:0007669"/>
    <property type="project" value="InterPro"/>
</dbReference>
<dbReference type="SUPFAM" id="SSF53927">
    <property type="entry name" value="Cytidine deaminase-like"/>
    <property type="match status" value="1"/>
</dbReference>
<dbReference type="PROSITE" id="PS00903">
    <property type="entry name" value="CYT_DCMP_DEAMINASES_1"/>
    <property type="match status" value="1"/>
</dbReference>
<dbReference type="Proteomes" id="UP000066321">
    <property type="component" value="Chromosome"/>
</dbReference>
<dbReference type="AlphaFoldDB" id="A0A0M4H3S2"/>